<dbReference type="Gene3D" id="2.40.370.10">
    <property type="entry name" value="AttH-like domain"/>
    <property type="match status" value="2"/>
</dbReference>
<dbReference type="OrthoDB" id="5295747at2759"/>
<evidence type="ECO:0000259" key="1">
    <source>
        <dbReference type="Pfam" id="PF07143"/>
    </source>
</evidence>
<dbReference type="SUPFAM" id="SSF159245">
    <property type="entry name" value="AttH-like"/>
    <property type="match status" value="1"/>
</dbReference>
<dbReference type="EMBL" id="ML993579">
    <property type="protein sequence ID" value="KAF2173673.1"/>
    <property type="molecule type" value="Genomic_DNA"/>
</dbReference>
<keyword evidence="3" id="KW-1185">Reference proteome</keyword>
<dbReference type="PANTHER" id="PTHR40617">
    <property type="entry name" value="TERPENE CYCLASE ASQC"/>
    <property type="match status" value="1"/>
</dbReference>
<dbReference type="InterPro" id="IPR053112">
    <property type="entry name" value="Fungal_Dehydratase/Hydratase"/>
</dbReference>
<evidence type="ECO:0000313" key="2">
    <source>
        <dbReference type="EMBL" id="KAF2173673.1"/>
    </source>
</evidence>
<evidence type="ECO:0000313" key="3">
    <source>
        <dbReference type="Proteomes" id="UP000799537"/>
    </source>
</evidence>
<dbReference type="Proteomes" id="UP000799537">
    <property type="component" value="Unassembled WGS sequence"/>
</dbReference>
<protein>
    <recommendedName>
        <fullName evidence="1">AttH domain-containing protein</fullName>
    </recommendedName>
</protein>
<dbReference type="RefSeq" id="XP_033674562.1">
    <property type="nucleotide sequence ID" value="XM_033803420.1"/>
</dbReference>
<reference evidence="2" key="1">
    <citation type="journal article" date="2020" name="Stud. Mycol.">
        <title>101 Dothideomycetes genomes: a test case for predicting lifestyles and emergence of pathogens.</title>
        <authorList>
            <person name="Haridas S."/>
            <person name="Albert R."/>
            <person name="Binder M."/>
            <person name="Bloem J."/>
            <person name="Labutti K."/>
            <person name="Salamov A."/>
            <person name="Andreopoulos B."/>
            <person name="Baker S."/>
            <person name="Barry K."/>
            <person name="Bills G."/>
            <person name="Bluhm B."/>
            <person name="Cannon C."/>
            <person name="Castanera R."/>
            <person name="Culley D."/>
            <person name="Daum C."/>
            <person name="Ezra D."/>
            <person name="Gonzalez J."/>
            <person name="Henrissat B."/>
            <person name="Kuo A."/>
            <person name="Liang C."/>
            <person name="Lipzen A."/>
            <person name="Lutzoni F."/>
            <person name="Magnuson J."/>
            <person name="Mondo S."/>
            <person name="Nolan M."/>
            <person name="Ohm R."/>
            <person name="Pangilinan J."/>
            <person name="Park H.-J."/>
            <person name="Ramirez L."/>
            <person name="Alfaro M."/>
            <person name="Sun H."/>
            <person name="Tritt A."/>
            <person name="Yoshinaga Y."/>
            <person name="Zwiers L.-H."/>
            <person name="Turgeon B."/>
            <person name="Goodwin S."/>
            <person name="Spatafora J."/>
            <person name="Crous P."/>
            <person name="Grigoriev I."/>
        </authorList>
    </citation>
    <scope>NUCLEOTIDE SEQUENCE</scope>
    <source>
        <strain evidence="2">ATCC 36951</strain>
    </source>
</reference>
<sequence>MSRVFQHYLPLINSFQTSQLPLNFNLSDSQHAGNVKIGGSFWLNSFVHGSNGQDYYIAAHAMDYGSNIPGAKPVYRGAIMGISNPSLFVKFGPTVSPGTNFYDEAGNFHAIFDHFGMETSDSSDPLQGIHAYSSVEGVEFDLTFNYSSPVLLNAALGSYLVNGDTGYEWSIPRGATAGWLKVNGKLIDVVSSRSLSWYDRQWGSLQDAFRWLAVNFPDPVPSWLGLSVLCVWDWDDDVDGPKQFATVRSASTGRDSVVPVSVSVSTTNTYTSPETGMVYPSEGVVVIGDVELHVTTPRSDQLFEPAEEGTGFPPQFSGYVEVVARKKGERPVTGYGAVDFMKI</sequence>
<accession>A0A6A6D3J2</accession>
<dbReference type="AlphaFoldDB" id="A0A6A6D3J2"/>
<proteinExistence type="predicted"/>
<dbReference type="GeneID" id="54556692"/>
<dbReference type="Pfam" id="PF07143">
    <property type="entry name" value="CrtC"/>
    <property type="match status" value="1"/>
</dbReference>
<organism evidence="2 3">
    <name type="scientific">Zasmidium cellare ATCC 36951</name>
    <dbReference type="NCBI Taxonomy" id="1080233"/>
    <lineage>
        <taxon>Eukaryota</taxon>
        <taxon>Fungi</taxon>
        <taxon>Dikarya</taxon>
        <taxon>Ascomycota</taxon>
        <taxon>Pezizomycotina</taxon>
        <taxon>Dothideomycetes</taxon>
        <taxon>Dothideomycetidae</taxon>
        <taxon>Mycosphaerellales</taxon>
        <taxon>Mycosphaerellaceae</taxon>
        <taxon>Zasmidium</taxon>
    </lineage>
</organism>
<gene>
    <name evidence="2" type="ORF">M409DRAFT_15950</name>
</gene>
<name>A0A6A6D3J2_ZASCE</name>
<feature type="domain" description="AttH" evidence="1">
    <location>
        <begin position="104"/>
        <end position="204"/>
    </location>
</feature>
<dbReference type="PANTHER" id="PTHR40617:SF1">
    <property type="entry name" value="ATTH DOMAIN-CONTAINING PROTEIN-RELATED"/>
    <property type="match status" value="1"/>
</dbReference>
<dbReference type="InterPro" id="IPR010791">
    <property type="entry name" value="AttH_dom"/>
</dbReference>
<dbReference type="InterPro" id="IPR023374">
    <property type="entry name" value="AttH-like_dom_sf"/>
</dbReference>